<gene>
    <name evidence="1" type="ORF">HDK90DRAFT_250316</name>
</gene>
<dbReference type="PANTHER" id="PTHR37285">
    <property type="entry name" value="SPORE WALL MATURATION PROTEIN DIT1"/>
    <property type="match status" value="1"/>
</dbReference>
<dbReference type="PANTHER" id="PTHR37285:SF5">
    <property type="entry name" value="SPORE WALL MATURATION PROTEIN DIT1"/>
    <property type="match status" value="1"/>
</dbReference>
<dbReference type="Pfam" id="PF05141">
    <property type="entry name" value="DIT1_PvcA"/>
    <property type="match status" value="1"/>
</dbReference>
<comment type="caution">
    <text evidence="1">The sequence shown here is derived from an EMBL/GenBank/DDBJ whole genome shotgun (WGS) entry which is preliminary data.</text>
</comment>
<evidence type="ECO:0000313" key="2">
    <source>
        <dbReference type="Proteomes" id="UP001492380"/>
    </source>
</evidence>
<dbReference type="EMBL" id="JBBWRZ010000005">
    <property type="protein sequence ID" value="KAK8235583.1"/>
    <property type="molecule type" value="Genomic_DNA"/>
</dbReference>
<keyword evidence="2" id="KW-1185">Reference proteome</keyword>
<proteinExistence type="predicted"/>
<dbReference type="Proteomes" id="UP001492380">
    <property type="component" value="Unassembled WGS sequence"/>
</dbReference>
<reference evidence="1 2" key="1">
    <citation type="submission" date="2024-04" db="EMBL/GenBank/DDBJ databases">
        <title>Phyllosticta paracitricarpa is synonymous to the EU quarantine fungus P. citricarpa based on phylogenomic analyses.</title>
        <authorList>
            <consortium name="Lawrence Berkeley National Laboratory"/>
            <person name="Van Ingen-Buijs V.A."/>
            <person name="Van Westerhoven A.C."/>
            <person name="Haridas S."/>
            <person name="Skiadas P."/>
            <person name="Martin F."/>
            <person name="Groenewald J.Z."/>
            <person name="Crous P.W."/>
            <person name="Seidl M.F."/>
        </authorList>
    </citation>
    <scope>NUCLEOTIDE SEQUENCE [LARGE SCALE GENOMIC DNA]</scope>
    <source>
        <strain evidence="1 2">CBS 123374</strain>
    </source>
</reference>
<dbReference type="InterPro" id="IPR007817">
    <property type="entry name" value="Isocyanide_synthase_DIT1"/>
</dbReference>
<protein>
    <submittedName>
        <fullName evidence="1">Pyoverdine/dityrosine biosynthesis protein-domain-containing protein</fullName>
    </submittedName>
</protein>
<organism evidence="1 2">
    <name type="scientific">Phyllosticta capitalensis</name>
    <dbReference type="NCBI Taxonomy" id="121624"/>
    <lineage>
        <taxon>Eukaryota</taxon>
        <taxon>Fungi</taxon>
        <taxon>Dikarya</taxon>
        <taxon>Ascomycota</taxon>
        <taxon>Pezizomycotina</taxon>
        <taxon>Dothideomycetes</taxon>
        <taxon>Dothideomycetes incertae sedis</taxon>
        <taxon>Botryosphaeriales</taxon>
        <taxon>Phyllostictaceae</taxon>
        <taxon>Phyllosticta</taxon>
    </lineage>
</organism>
<accession>A0ABR1YQ63</accession>
<evidence type="ECO:0000313" key="1">
    <source>
        <dbReference type="EMBL" id="KAK8235583.1"/>
    </source>
</evidence>
<name>A0ABR1YQ63_9PEZI</name>
<sequence length="560" mass="62649">MFSLNSGSSVYHKVQCLYWRHEDGTLLSAEGRNSANIKKAWPSIQRHVVDTAQPHDQVGLPSGKTVTSKRVDACSLDSFHILDDEALWSLEMRYPESNLILGLFSIRSDFEATSNHLLTWAEFFVLSETRLLPPPESMVSRSAIRTTRLITDIFNRKLRNIAPNDQWYNAGRSHFEERILDFVARGLPIELCLPAFPCKSPNPEKTSGAYPDRAEFLALSTLRDFTRAVADVYKPGATLLIVSDGHVFSDLLGVRDENVDMYGEALKQMHRRASAAGEDFSSIQFTSLTEIFFGNKDVNASFNPEWIESMQLEHPVESTISDEAELCRKLMMTVGQIDESALVEMIAAKDVSTLKLYRGLLKFMSDDLAHNKSFASKGSNQRKRIISRVAKVMIIRNYAYSNLVELLFPSHIRLSIHAHDNSGPKFAIRLFPKHSVRVVEDLDSCGAQVSLDEYHTPTAWHNCLVYVDGEAAPYLVKARAAHKAIADGSFEGQWVETETGGHWALTRKRKIEVATLDAVALLPPVDNEKTGTTLVQVSEIATGGRSPPMFPHKNRAMSIV</sequence>